<dbReference type="PROSITE" id="PS51687">
    <property type="entry name" value="SAM_MT_RNA_M5U"/>
    <property type="match status" value="1"/>
</dbReference>
<dbReference type="InterPro" id="IPR029063">
    <property type="entry name" value="SAM-dependent_MTases_sf"/>
</dbReference>
<evidence type="ECO:0000256" key="2">
    <source>
        <dbReference type="ARBA" id="ARBA00022679"/>
    </source>
</evidence>
<feature type="active site" description="Nucleophile" evidence="4">
    <location>
        <position position="348"/>
    </location>
</feature>
<evidence type="ECO:0000313" key="8">
    <source>
        <dbReference type="Proteomes" id="UP000307087"/>
    </source>
</evidence>
<keyword evidence="3 4" id="KW-0949">S-adenosyl-L-methionine</keyword>
<dbReference type="PROSITE" id="PS01231">
    <property type="entry name" value="TRMA_2"/>
    <property type="match status" value="1"/>
</dbReference>
<dbReference type="InterPro" id="IPR002792">
    <property type="entry name" value="TRAM_dom"/>
</dbReference>
<dbReference type="Pfam" id="PF05958">
    <property type="entry name" value="tRNA_U5-meth_tr"/>
    <property type="match status" value="1"/>
</dbReference>
<feature type="binding site" evidence="4">
    <location>
        <position position="277"/>
    </location>
    <ligand>
        <name>S-adenosyl-L-methionine</name>
        <dbReference type="ChEBI" id="CHEBI:59789"/>
    </ligand>
</feature>
<evidence type="ECO:0000313" key="7">
    <source>
        <dbReference type="EMBL" id="THV18635.1"/>
    </source>
</evidence>
<evidence type="ECO:0000256" key="3">
    <source>
        <dbReference type="ARBA" id="ARBA00022691"/>
    </source>
</evidence>
<dbReference type="AlphaFoldDB" id="A0A4S8NQ77"/>
<dbReference type="OrthoDB" id="9804590at2"/>
<dbReference type="PANTHER" id="PTHR11061:SF30">
    <property type="entry name" value="TRNA (URACIL(54)-C(5))-METHYLTRANSFERASE"/>
    <property type="match status" value="1"/>
</dbReference>
<dbReference type="SUPFAM" id="SSF53335">
    <property type="entry name" value="S-adenosyl-L-methionine-dependent methyltransferases"/>
    <property type="match status" value="1"/>
</dbReference>
<dbReference type="RefSeq" id="WP_136561348.1">
    <property type="nucleotide sequence ID" value="NZ_BAABLS010000002.1"/>
</dbReference>
<dbReference type="InterPro" id="IPR012340">
    <property type="entry name" value="NA-bd_OB-fold"/>
</dbReference>
<feature type="binding site" evidence="4">
    <location>
        <position position="321"/>
    </location>
    <ligand>
        <name>S-adenosyl-L-methionine</name>
        <dbReference type="ChEBI" id="CHEBI:59789"/>
    </ligand>
</feature>
<evidence type="ECO:0000256" key="4">
    <source>
        <dbReference type="PROSITE-ProRule" id="PRU01024"/>
    </source>
</evidence>
<feature type="region of interest" description="Disordered" evidence="5">
    <location>
        <begin position="1"/>
        <end position="29"/>
    </location>
</feature>
<feature type="binding site" evidence="4">
    <location>
        <position position="224"/>
    </location>
    <ligand>
        <name>S-adenosyl-L-methionine</name>
        <dbReference type="ChEBI" id="CHEBI:59789"/>
    </ligand>
</feature>
<dbReference type="Pfam" id="PF01938">
    <property type="entry name" value="TRAM"/>
    <property type="match status" value="1"/>
</dbReference>
<dbReference type="Gene3D" id="3.40.50.150">
    <property type="entry name" value="Vaccinia Virus protein VP39"/>
    <property type="match status" value="1"/>
</dbReference>
<name>A0A4S8NQ77_9ACTN</name>
<gene>
    <name evidence="7" type="ORF">E9934_03240</name>
</gene>
<dbReference type="SUPFAM" id="SSF50249">
    <property type="entry name" value="Nucleic acid-binding proteins"/>
    <property type="match status" value="1"/>
</dbReference>
<evidence type="ECO:0000256" key="5">
    <source>
        <dbReference type="SAM" id="MobiDB-lite"/>
    </source>
</evidence>
<dbReference type="Gene3D" id="2.40.50.140">
    <property type="entry name" value="Nucleic acid-binding proteins"/>
    <property type="match status" value="1"/>
</dbReference>
<dbReference type="Proteomes" id="UP000307087">
    <property type="component" value="Unassembled WGS sequence"/>
</dbReference>
<organism evidence="7 8">
    <name type="scientific">Nocardioides caeni</name>
    <dbReference type="NCBI Taxonomy" id="574700"/>
    <lineage>
        <taxon>Bacteria</taxon>
        <taxon>Bacillati</taxon>
        <taxon>Actinomycetota</taxon>
        <taxon>Actinomycetes</taxon>
        <taxon>Propionibacteriales</taxon>
        <taxon>Nocardioidaceae</taxon>
        <taxon>Nocardioides</taxon>
    </lineage>
</organism>
<dbReference type="GO" id="GO:0070041">
    <property type="term" value="F:rRNA (uridine-C5-)-methyltransferase activity"/>
    <property type="evidence" value="ECO:0007669"/>
    <property type="project" value="TreeGrafter"/>
</dbReference>
<dbReference type="GO" id="GO:0070475">
    <property type="term" value="P:rRNA base methylation"/>
    <property type="evidence" value="ECO:0007669"/>
    <property type="project" value="TreeGrafter"/>
</dbReference>
<comment type="caution">
    <text evidence="7">The sequence shown here is derived from an EMBL/GenBank/DDBJ whole genome shotgun (WGS) entry which is preliminary data.</text>
</comment>
<feature type="compositionally biased region" description="Basic residues" evidence="5">
    <location>
        <begin position="10"/>
        <end position="23"/>
    </location>
</feature>
<comment type="similarity">
    <text evidence="4">Belongs to the class I-like SAM-binding methyltransferase superfamily. RNA M5U methyltransferase family.</text>
</comment>
<dbReference type="InterPro" id="IPR030391">
    <property type="entry name" value="MeTrfase_TrmA_CS"/>
</dbReference>
<reference evidence="7 8" key="1">
    <citation type="journal article" date="2009" name="Int. J. Syst. Evol. Microbiol.">
        <title>Nocardioides caeni sp. nov., isolated from wastewater.</title>
        <authorList>
            <person name="Yoon J.H."/>
            <person name="Kang S.J."/>
            <person name="Park S."/>
            <person name="Kim W."/>
            <person name="Oh T.K."/>
        </authorList>
    </citation>
    <scope>NUCLEOTIDE SEQUENCE [LARGE SCALE GENOMIC DNA]</scope>
    <source>
        <strain evidence="7 8">DSM 23134</strain>
    </source>
</reference>
<protein>
    <submittedName>
        <fullName evidence="7">Class I SAM-dependent RNA methyltransferase</fullName>
    </submittedName>
</protein>
<dbReference type="PANTHER" id="PTHR11061">
    <property type="entry name" value="RNA M5U METHYLTRANSFERASE"/>
    <property type="match status" value="1"/>
</dbReference>
<keyword evidence="1 4" id="KW-0489">Methyltransferase</keyword>
<keyword evidence="2 4" id="KW-0808">Transferase</keyword>
<feature type="binding site" evidence="4">
    <location>
        <position position="253"/>
    </location>
    <ligand>
        <name>S-adenosyl-L-methionine</name>
        <dbReference type="ChEBI" id="CHEBI:59789"/>
    </ligand>
</feature>
<keyword evidence="8" id="KW-1185">Reference proteome</keyword>
<dbReference type="PROSITE" id="PS50926">
    <property type="entry name" value="TRAM"/>
    <property type="match status" value="1"/>
</dbReference>
<dbReference type="EMBL" id="STGW01000001">
    <property type="protein sequence ID" value="THV18635.1"/>
    <property type="molecule type" value="Genomic_DNA"/>
</dbReference>
<dbReference type="InterPro" id="IPR010280">
    <property type="entry name" value="U5_MeTrfase_fam"/>
</dbReference>
<proteinExistence type="inferred from homology"/>
<accession>A0A4S8NQ77</accession>
<feature type="domain" description="TRAM" evidence="6">
    <location>
        <begin position="27"/>
        <end position="98"/>
    </location>
</feature>
<evidence type="ECO:0000256" key="1">
    <source>
        <dbReference type="ARBA" id="ARBA00022603"/>
    </source>
</evidence>
<evidence type="ECO:0000259" key="6">
    <source>
        <dbReference type="PROSITE" id="PS50926"/>
    </source>
</evidence>
<sequence length="399" mass="42111">MSPAPGQGRGKGRGRGRPTRQRAARGPSVVGRRFEVEVGPVAHGGHCVARVPVGDPSSVEPVETRVVFVRHALPGERVVVELTEGTEGDRFWRGDAIEVLESSPDRVEAPCIYAGPGACGGCDFQHVDLAAQGRLKAHVVAEQLRRLAGLDVEVTVEPVPGDDHGLHWRTRQRYVALPDGGRGMRRHRSHDVIPVETCLLAAPAGPSYVVHGRVFEVADGGFWQVHPGAPAALVDAVMEALAPQPGESALDLYAGVGLFSRFLADAVGPSGRVAAVEGDRAASALSERNVPGITARAGDVGQVLAGGLPAEWDHADLVVLDPPRAGAKRAVVEAVVARSPRAVAYVACDPAALARDVAIFAEHGYRLASLRAFDLFPMTHHVECVALLETGRATTLHNP</sequence>